<dbReference type="InterPro" id="IPR036866">
    <property type="entry name" value="RibonucZ/Hydroxyglut_hydro"/>
</dbReference>
<dbReference type="Gene3D" id="3.60.15.10">
    <property type="entry name" value="Ribonuclease Z/Hydroxyacylglutathione hydrolase-like"/>
    <property type="match status" value="1"/>
</dbReference>
<organism evidence="3 4">
    <name type="scientific">Caldibacillus debilis</name>
    <dbReference type="NCBI Taxonomy" id="301148"/>
    <lineage>
        <taxon>Bacteria</taxon>
        <taxon>Bacillati</taxon>
        <taxon>Bacillota</taxon>
        <taxon>Bacilli</taxon>
        <taxon>Bacillales</taxon>
        <taxon>Bacillaceae</taxon>
        <taxon>Caldibacillus</taxon>
    </lineage>
</organism>
<protein>
    <submittedName>
        <fullName evidence="3">MBL fold metallo-hydrolase</fullName>
    </submittedName>
</protein>
<dbReference type="InterPro" id="IPR035681">
    <property type="entry name" value="ComA-like_MBL"/>
</dbReference>
<dbReference type="AlphaFoldDB" id="A0A3E0K810"/>
<dbReference type="SUPFAM" id="SSF56281">
    <property type="entry name" value="Metallo-hydrolase/oxidoreductase"/>
    <property type="match status" value="1"/>
</dbReference>
<evidence type="ECO:0000256" key="1">
    <source>
        <dbReference type="SAM" id="SignalP"/>
    </source>
</evidence>
<accession>A0A3E0K810</accession>
<dbReference type="CDD" id="cd07731">
    <property type="entry name" value="ComA-like_MBL-fold"/>
    <property type="match status" value="1"/>
</dbReference>
<keyword evidence="1" id="KW-0732">Signal</keyword>
<dbReference type="Pfam" id="PF00753">
    <property type="entry name" value="Lactamase_B"/>
    <property type="match status" value="1"/>
</dbReference>
<comment type="caution">
    <text evidence="3">The sequence shown here is derived from an EMBL/GenBank/DDBJ whole genome shotgun (WGS) entry which is preliminary data.</text>
</comment>
<feature type="signal peptide" evidence="1">
    <location>
        <begin position="1"/>
        <end position="26"/>
    </location>
</feature>
<dbReference type="PANTHER" id="PTHR30619:SF7">
    <property type="entry name" value="BETA-LACTAMASE DOMAIN PROTEIN"/>
    <property type="match status" value="1"/>
</dbReference>
<feature type="chain" id="PRO_5017808082" evidence="1">
    <location>
        <begin position="27"/>
        <end position="376"/>
    </location>
</feature>
<dbReference type="InterPro" id="IPR052159">
    <property type="entry name" value="Competence_DNA_uptake"/>
</dbReference>
<proteinExistence type="predicted"/>
<dbReference type="Proteomes" id="UP000257014">
    <property type="component" value="Unassembled WGS sequence"/>
</dbReference>
<gene>
    <name evidence="3" type="ORF">C6P37_01960</name>
</gene>
<evidence type="ECO:0000313" key="3">
    <source>
        <dbReference type="EMBL" id="REJ31124.1"/>
    </source>
</evidence>
<feature type="domain" description="Metallo-beta-lactamase" evidence="2">
    <location>
        <begin position="41"/>
        <end position="233"/>
    </location>
</feature>
<evidence type="ECO:0000313" key="4">
    <source>
        <dbReference type="Proteomes" id="UP000257014"/>
    </source>
</evidence>
<sequence length="376" mass="40743">MEKFLKLLLSLCLFLPALTVPSAVGAASAKEMSVHFINVGQGDAIYIKAPYGEDILIDGGRDGDKVVSYLKKQKVKDIEIMISTHPDADHMGGLDEVLKAYRVKSVYAPKVSHTTKVYRDFLYAVKKEGLKIKTASKGVKLAVKGTTAAFVGPVKSYKTDLNNWSAVLKLTYGKKSFLFAGDAETKAESDMIRAKENLKADVLKVGHHGAKTSTSEAFLKAVKPAYAVISAGKGNQYGHPSAEVLNRLKKYKVSLFRTDQQGTIVAKTDGKNIRFNVKPAGTASGSNLAYKLTASLDNTQPKQNGTIRLTVKGLPNGTDFRAVFHYKTTTTAYSGKIGTPLAVKIGRATKGYKVTVDVSAVYKGKTYKTQTSFTPR</sequence>
<dbReference type="PANTHER" id="PTHR30619">
    <property type="entry name" value="DNA INTERNALIZATION/COMPETENCE PROTEIN COMEC/REC2"/>
    <property type="match status" value="1"/>
</dbReference>
<keyword evidence="3" id="KW-0378">Hydrolase</keyword>
<name>A0A3E0K810_9BACI</name>
<dbReference type="InterPro" id="IPR001279">
    <property type="entry name" value="Metallo-B-lactamas"/>
</dbReference>
<dbReference type="GO" id="GO:0016787">
    <property type="term" value="F:hydrolase activity"/>
    <property type="evidence" value="ECO:0007669"/>
    <property type="project" value="UniProtKB-KW"/>
</dbReference>
<dbReference type="EMBL" id="QEWE01000007">
    <property type="protein sequence ID" value="REJ31124.1"/>
    <property type="molecule type" value="Genomic_DNA"/>
</dbReference>
<reference evidence="3 4" key="1">
    <citation type="submission" date="2018-03" db="EMBL/GenBank/DDBJ databases">
        <authorList>
            <person name="Keele B.F."/>
        </authorList>
    </citation>
    <scope>NUCLEOTIDE SEQUENCE [LARGE SCALE GENOMIC DNA]</scope>
    <source>
        <strain evidence="3">ZCTH4_d</strain>
    </source>
</reference>
<evidence type="ECO:0000259" key="2">
    <source>
        <dbReference type="SMART" id="SM00849"/>
    </source>
</evidence>
<dbReference type="SMART" id="SM00849">
    <property type="entry name" value="Lactamase_B"/>
    <property type="match status" value="1"/>
</dbReference>